<evidence type="ECO:0000313" key="3">
    <source>
        <dbReference type="Proteomes" id="UP001279734"/>
    </source>
</evidence>
<dbReference type="AlphaFoldDB" id="A0AAD3TJP5"/>
<keyword evidence="3" id="KW-1185">Reference proteome</keyword>
<proteinExistence type="predicted"/>
<sequence>MDVLLSDPSHLDFVKCPLQSPARSSLSPSAGVYDQCRILLRTGSLDVLGAVPSAEGAPSDHAEEQALPNRIAKES</sequence>
<dbReference type="Proteomes" id="UP001279734">
    <property type="component" value="Unassembled WGS sequence"/>
</dbReference>
<name>A0AAD3TJP5_NEPGR</name>
<feature type="region of interest" description="Disordered" evidence="1">
    <location>
        <begin position="51"/>
        <end position="75"/>
    </location>
</feature>
<organism evidence="2 3">
    <name type="scientific">Nepenthes gracilis</name>
    <name type="common">Slender pitcher plant</name>
    <dbReference type="NCBI Taxonomy" id="150966"/>
    <lineage>
        <taxon>Eukaryota</taxon>
        <taxon>Viridiplantae</taxon>
        <taxon>Streptophyta</taxon>
        <taxon>Embryophyta</taxon>
        <taxon>Tracheophyta</taxon>
        <taxon>Spermatophyta</taxon>
        <taxon>Magnoliopsida</taxon>
        <taxon>eudicotyledons</taxon>
        <taxon>Gunneridae</taxon>
        <taxon>Pentapetalae</taxon>
        <taxon>Caryophyllales</taxon>
        <taxon>Nepenthaceae</taxon>
        <taxon>Nepenthes</taxon>
    </lineage>
</organism>
<accession>A0AAD3TJP5</accession>
<comment type="caution">
    <text evidence="2">The sequence shown here is derived from an EMBL/GenBank/DDBJ whole genome shotgun (WGS) entry which is preliminary data.</text>
</comment>
<reference evidence="2" key="1">
    <citation type="submission" date="2023-05" db="EMBL/GenBank/DDBJ databases">
        <title>Nepenthes gracilis genome sequencing.</title>
        <authorList>
            <person name="Fukushima K."/>
        </authorList>
    </citation>
    <scope>NUCLEOTIDE SEQUENCE</scope>
    <source>
        <strain evidence="2">SING2019-196</strain>
    </source>
</reference>
<protein>
    <submittedName>
        <fullName evidence="2">Uncharacterized protein</fullName>
    </submittedName>
</protein>
<evidence type="ECO:0000256" key="1">
    <source>
        <dbReference type="SAM" id="MobiDB-lite"/>
    </source>
</evidence>
<gene>
    <name evidence="2" type="ORF">Nepgr_032287</name>
</gene>
<evidence type="ECO:0000313" key="2">
    <source>
        <dbReference type="EMBL" id="GMH30444.1"/>
    </source>
</evidence>
<dbReference type="EMBL" id="BSYO01000038">
    <property type="protein sequence ID" value="GMH30444.1"/>
    <property type="molecule type" value="Genomic_DNA"/>
</dbReference>